<organism evidence="5 6">
    <name type="scientific">Magallana gigas</name>
    <name type="common">Pacific oyster</name>
    <name type="synonym">Crassostrea gigas</name>
    <dbReference type="NCBI Taxonomy" id="29159"/>
    <lineage>
        <taxon>Eukaryota</taxon>
        <taxon>Metazoa</taxon>
        <taxon>Spiralia</taxon>
        <taxon>Lophotrochozoa</taxon>
        <taxon>Mollusca</taxon>
        <taxon>Bivalvia</taxon>
        <taxon>Autobranchia</taxon>
        <taxon>Pteriomorphia</taxon>
        <taxon>Ostreida</taxon>
        <taxon>Ostreoidea</taxon>
        <taxon>Ostreidae</taxon>
        <taxon>Magallana</taxon>
    </lineage>
</organism>
<protein>
    <recommendedName>
        <fullName evidence="4">Ig-like domain-containing protein</fullName>
    </recommendedName>
</protein>
<dbReference type="SUPFAM" id="SSF48726">
    <property type="entry name" value="Immunoglobulin"/>
    <property type="match status" value="2"/>
</dbReference>
<sequence>MGITFALVLFLVSLVSGDTVPTSRPSISNQYSSTGYEGETMKYSCYLSSLGDPQVRWSWFCGQEQMRSHITYSTTYTYLTFRLSRKYHQKSCYCRATSPSSILDYNRTSSRSIIYVYPIPDEPPVLTSLTPMDVSEGEYVSLLCSVPKLSNLDVSWAWYCGNHRLPSDRAEQSGAITKISFKAEMKYHQQFCYCRANQSLVHYVSYSNLKRMTIITEVTTSCLSPVTFGSTTGLLLAIIVALFTVVVLQCVWLRKNNGTKETKSSKEVHQNPVYSNEPSYETLQRNETNM</sequence>
<keyword evidence="3" id="KW-0732">Signal</keyword>
<evidence type="ECO:0000256" key="1">
    <source>
        <dbReference type="SAM" id="MobiDB-lite"/>
    </source>
</evidence>
<accession>A0A8W8KWA7</accession>
<feature type="region of interest" description="Disordered" evidence="1">
    <location>
        <begin position="261"/>
        <end position="290"/>
    </location>
</feature>
<feature type="signal peptide" evidence="3">
    <location>
        <begin position="1"/>
        <end position="17"/>
    </location>
</feature>
<dbReference type="AlphaFoldDB" id="A0A8W8KWA7"/>
<dbReference type="PROSITE" id="PS50835">
    <property type="entry name" value="IG_LIKE"/>
    <property type="match status" value="2"/>
</dbReference>
<dbReference type="InterPro" id="IPR013783">
    <property type="entry name" value="Ig-like_fold"/>
</dbReference>
<proteinExistence type="predicted"/>
<dbReference type="Gene3D" id="2.60.40.10">
    <property type="entry name" value="Immunoglobulins"/>
    <property type="match status" value="1"/>
</dbReference>
<dbReference type="EnsemblMetazoa" id="G25240.1">
    <property type="protein sequence ID" value="G25240.1:cds"/>
    <property type="gene ID" value="G25240"/>
</dbReference>
<dbReference type="InterPro" id="IPR036179">
    <property type="entry name" value="Ig-like_dom_sf"/>
</dbReference>
<keyword evidence="2" id="KW-0812">Transmembrane</keyword>
<reference evidence="5" key="1">
    <citation type="submission" date="2022-08" db="UniProtKB">
        <authorList>
            <consortium name="EnsemblMetazoa"/>
        </authorList>
    </citation>
    <scope>IDENTIFICATION</scope>
    <source>
        <strain evidence="5">05x7-T-G4-1.051#20</strain>
    </source>
</reference>
<dbReference type="Proteomes" id="UP000005408">
    <property type="component" value="Unassembled WGS sequence"/>
</dbReference>
<feature type="transmembrane region" description="Helical" evidence="2">
    <location>
        <begin position="233"/>
        <end position="253"/>
    </location>
</feature>
<feature type="compositionally biased region" description="Polar residues" evidence="1">
    <location>
        <begin position="272"/>
        <end position="290"/>
    </location>
</feature>
<evidence type="ECO:0000313" key="5">
    <source>
        <dbReference type="EnsemblMetazoa" id="G25240.1:cds"/>
    </source>
</evidence>
<feature type="domain" description="Ig-like" evidence="4">
    <location>
        <begin position="123"/>
        <end position="213"/>
    </location>
</feature>
<keyword evidence="2" id="KW-0472">Membrane</keyword>
<name>A0A8W8KWA7_MAGGI</name>
<evidence type="ECO:0000256" key="2">
    <source>
        <dbReference type="SAM" id="Phobius"/>
    </source>
</evidence>
<keyword evidence="2" id="KW-1133">Transmembrane helix</keyword>
<keyword evidence="6" id="KW-1185">Reference proteome</keyword>
<evidence type="ECO:0000259" key="4">
    <source>
        <dbReference type="PROSITE" id="PS50835"/>
    </source>
</evidence>
<evidence type="ECO:0000256" key="3">
    <source>
        <dbReference type="SAM" id="SignalP"/>
    </source>
</evidence>
<feature type="domain" description="Ig-like" evidence="4">
    <location>
        <begin position="25"/>
        <end position="110"/>
    </location>
</feature>
<dbReference type="InterPro" id="IPR007110">
    <property type="entry name" value="Ig-like_dom"/>
</dbReference>
<evidence type="ECO:0000313" key="6">
    <source>
        <dbReference type="Proteomes" id="UP000005408"/>
    </source>
</evidence>
<feature type="chain" id="PRO_5036448557" description="Ig-like domain-containing protein" evidence="3">
    <location>
        <begin position="18"/>
        <end position="290"/>
    </location>
</feature>